<dbReference type="InterPro" id="IPR007563">
    <property type="entry name" value="DUF554"/>
</dbReference>
<protein>
    <recommendedName>
        <fullName evidence="4">DUF554 domain-containing protein</fullName>
    </recommendedName>
</protein>
<dbReference type="EMBL" id="RCCJ01000001">
    <property type="protein sequence ID" value="RLJ70205.1"/>
    <property type="molecule type" value="Genomic_DNA"/>
</dbReference>
<keyword evidence="1" id="KW-1133">Transmembrane helix</keyword>
<name>A0A497XMS3_9AQUI</name>
<comment type="caution">
    <text evidence="2">The sequence shown here is derived from an EMBL/GenBank/DDBJ whole genome shotgun (WGS) entry which is preliminary data.</text>
</comment>
<dbReference type="AlphaFoldDB" id="A0A497XMS3"/>
<dbReference type="Proteomes" id="UP000267841">
    <property type="component" value="Unassembled WGS sequence"/>
</dbReference>
<evidence type="ECO:0000313" key="3">
    <source>
        <dbReference type="Proteomes" id="UP000267841"/>
    </source>
</evidence>
<dbReference type="PANTHER" id="PTHR36111:SF2">
    <property type="entry name" value="INNER MEMBRANE PROTEIN"/>
    <property type="match status" value="1"/>
</dbReference>
<feature type="transmembrane region" description="Helical" evidence="1">
    <location>
        <begin position="7"/>
        <end position="29"/>
    </location>
</feature>
<feature type="transmembrane region" description="Helical" evidence="1">
    <location>
        <begin position="180"/>
        <end position="199"/>
    </location>
</feature>
<keyword evidence="3" id="KW-1185">Reference proteome</keyword>
<dbReference type="RefSeq" id="WP_121009431.1">
    <property type="nucleotide sequence ID" value="NZ_RCCJ01000001.1"/>
</dbReference>
<dbReference type="Pfam" id="PF04474">
    <property type="entry name" value="DUF554"/>
    <property type="match status" value="1"/>
</dbReference>
<dbReference type="OrthoDB" id="9797976at2"/>
<keyword evidence="1" id="KW-0812">Transmembrane</keyword>
<keyword evidence="1" id="KW-0472">Membrane</keyword>
<proteinExistence type="predicted"/>
<feature type="transmembrane region" description="Helical" evidence="1">
    <location>
        <begin position="60"/>
        <end position="76"/>
    </location>
</feature>
<accession>A0A497XMS3</accession>
<evidence type="ECO:0000256" key="1">
    <source>
        <dbReference type="SAM" id="Phobius"/>
    </source>
</evidence>
<feature type="transmembrane region" description="Helical" evidence="1">
    <location>
        <begin position="35"/>
        <end position="53"/>
    </location>
</feature>
<sequence>MFPGFGTLVNFFLIILGSLFGLKGARFINPKLREGVIHGIGLFTFLLGVKLILENKPETLKVFFILLFGTAIGYLIDLEGKIEQLSGAGRDFTNAFITSSVLFTIGPMTLLGCILEGTKGDSSLILSKATMDGFSSIILASSLGRGVLFSSLFVLIFQGSITLLAFFFGEFLSSQAMANSHFIGGGIMVVIALKLWGLLKEVRSVNLLVPLLASLFI</sequence>
<organism evidence="2 3">
    <name type="scientific">Hydrogenivirga caldilitoris</name>
    <dbReference type="NCBI Taxonomy" id="246264"/>
    <lineage>
        <taxon>Bacteria</taxon>
        <taxon>Pseudomonadati</taxon>
        <taxon>Aquificota</taxon>
        <taxon>Aquificia</taxon>
        <taxon>Aquificales</taxon>
        <taxon>Aquificaceae</taxon>
        <taxon>Hydrogenivirga</taxon>
    </lineage>
</organism>
<evidence type="ECO:0008006" key="4">
    <source>
        <dbReference type="Google" id="ProtNLM"/>
    </source>
</evidence>
<feature type="transmembrane region" description="Helical" evidence="1">
    <location>
        <begin position="96"/>
        <end position="115"/>
    </location>
</feature>
<evidence type="ECO:0000313" key="2">
    <source>
        <dbReference type="EMBL" id="RLJ70205.1"/>
    </source>
</evidence>
<gene>
    <name evidence="2" type="ORF">BCF55_0471</name>
</gene>
<reference evidence="2 3" key="1">
    <citation type="submission" date="2018-10" db="EMBL/GenBank/DDBJ databases">
        <title>Genomic Encyclopedia of Archaeal and Bacterial Type Strains, Phase II (KMG-II): from individual species to whole genera.</title>
        <authorList>
            <person name="Goeker M."/>
        </authorList>
    </citation>
    <scope>NUCLEOTIDE SEQUENCE [LARGE SCALE GENOMIC DNA]</scope>
    <source>
        <strain evidence="2 3">DSM 16510</strain>
    </source>
</reference>
<dbReference type="PANTHER" id="PTHR36111">
    <property type="entry name" value="INNER MEMBRANE PROTEIN-RELATED"/>
    <property type="match status" value="1"/>
</dbReference>